<reference evidence="3" key="1">
    <citation type="submission" date="2018-04" db="EMBL/GenBank/DDBJ databases">
        <authorList>
            <person name="Cornet L."/>
        </authorList>
    </citation>
    <scope>NUCLEOTIDE SEQUENCE [LARGE SCALE GENOMIC DNA]</scope>
</reference>
<reference evidence="2 3" key="2">
    <citation type="submission" date="2018-06" db="EMBL/GenBank/DDBJ databases">
        <title>Metagenomic assembly of (sub)arctic Cyanobacteria and their associated microbiome from non-axenic cultures.</title>
        <authorList>
            <person name="Baurain D."/>
        </authorList>
    </citation>
    <scope>NUCLEOTIDE SEQUENCE [LARGE SCALE GENOMIC DNA]</scope>
    <source>
        <strain evidence="2">ULC041bin1</strain>
    </source>
</reference>
<feature type="region of interest" description="Disordered" evidence="1">
    <location>
        <begin position="198"/>
        <end position="315"/>
    </location>
</feature>
<gene>
    <name evidence="2" type="ORF">DCF17_12120</name>
</gene>
<evidence type="ECO:0000256" key="1">
    <source>
        <dbReference type="SAM" id="MobiDB-lite"/>
    </source>
</evidence>
<name>A0A2W4WAQ1_9CYAN</name>
<proteinExistence type="predicted"/>
<protein>
    <recommendedName>
        <fullName evidence="4">DUF4335 domain-containing protein</fullName>
    </recommendedName>
</protein>
<dbReference type="InterPro" id="IPR025569">
    <property type="entry name" value="DUF4335"/>
</dbReference>
<accession>A0A2W4WAQ1</accession>
<dbReference type="AlphaFoldDB" id="A0A2W4WAQ1"/>
<evidence type="ECO:0000313" key="3">
    <source>
        <dbReference type="Proteomes" id="UP000249081"/>
    </source>
</evidence>
<organism evidence="2 3">
    <name type="scientific">Shackletoniella antarctica</name>
    <dbReference type="NCBI Taxonomy" id="268115"/>
    <lineage>
        <taxon>Bacteria</taxon>
        <taxon>Bacillati</taxon>
        <taxon>Cyanobacteriota</taxon>
        <taxon>Cyanophyceae</taxon>
        <taxon>Oculatellales</taxon>
        <taxon>Oculatellaceae</taxon>
        <taxon>Shackletoniella</taxon>
    </lineage>
</organism>
<dbReference type="Pfam" id="PF14233">
    <property type="entry name" value="DUF4335"/>
    <property type="match status" value="1"/>
</dbReference>
<dbReference type="Proteomes" id="UP000249081">
    <property type="component" value="Unassembled WGS sequence"/>
</dbReference>
<sequence length="448" mass="46286">MAQTATITSYEYAAGTCTLRLVGELSPLSQVTGRPVLGRSRFTLQVHGDDAPGETRAAATQAVIFETSGREPQFSALADLAQTYVQQQLSADALATGGAVTRGENTLQPVGLTRHRITLAAPPAPPRVVELSTLQLSDLADALEQADGNLQIIPDAALPKARLRPKLPLWLGSVAAVGIAALLGNQFLTTAPSPVVFSPDGSPTSESQTLNGATAESPADSRQQSLEESAPTADASTATGAVTGEAVPAPITTAPTTTSAPSGEVAEPGTAKTSPQVPTSPAPEARRPQTATAPAPAYPPQAEAQGEQGESPDAGMAAEQFPNAARPDTLRSPGAPEAFDASPDIAATAAPDSALDWITALTLTLQQQWRPPANLAAPLRYRLTLEPDGTVTTLESLNDFSATYQNNFSLPQPGRTISGVVRDESTTVEVQFLPSGEVVVVPPVQAHP</sequence>
<dbReference type="EMBL" id="QBMN01000076">
    <property type="protein sequence ID" value="PZO40307.1"/>
    <property type="molecule type" value="Genomic_DNA"/>
</dbReference>
<comment type="caution">
    <text evidence="2">The sequence shown here is derived from an EMBL/GenBank/DDBJ whole genome shotgun (WGS) entry which is preliminary data.</text>
</comment>
<feature type="compositionally biased region" description="Low complexity" evidence="1">
    <location>
        <begin position="288"/>
        <end position="304"/>
    </location>
</feature>
<feature type="compositionally biased region" description="Polar residues" evidence="1">
    <location>
        <begin position="201"/>
        <end position="227"/>
    </location>
</feature>
<evidence type="ECO:0000313" key="2">
    <source>
        <dbReference type="EMBL" id="PZO40307.1"/>
    </source>
</evidence>
<feature type="compositionally biased region" description="Low complexity" evidence="1">
    <location>
        <begin position="246"/>
        <end position="261"/>
    </location>
</feature>
<evidence type="ECO:0008006" key="4">
    <source>
        <dbReference type="Google" id="ProtNLM"/>
    </source>
</evidence>